<dbReference type="PANTHER" id="PTHR34145">
    <property type="entry name" value="OS02G0105600 PROTEIN"/>
    <property type="match status" value="1"/>
</dbReference>
<dbReference type="SUPFAM" id="SSF81383">
    <property type="entry name" value="F-box domain"/>
    <property type="match status" value="1"/>
</dbReference>
<comment type="caution">
    <text evidence="1">The sequence shown here is derived from an EMBL/GenBank/DDBJ whole genome shotgun (WGS) entry which is preliminary data.</text>
</comment>
<reference evidence="1 2" key="1">
    <citation type="journal article" date="2021" name="BMC Genomics">
        <title>Datura genome reveals duplications of psychoactive alkaloid biosynthetic genes and high mutation rate following tissue culture.</title>
        <authorList>
            <person name="Rajewski A."/>
            <person name="Carter-House D."/>
            <person name="Stajich J."/>
            <person name="Litt A."/>
        </authorList>
    </citation>
    <scope>NUCLEOTIDE SEQUENCE [LARGE SCALE GENOMIC DNA]</scope>
    <source>
        <strain evidence="1">AR-01</strain>
    </source>
</reference>
<evidence type="ECO:0000313" key="1">
    <source>
        <dbReference type="EMBL" id="MCE2056255.1"/>
    </source>
</evidence>
<keyword evidence="2" id="KW-1185">Reference proteome</keyword>
<evidence type="ECO:0000313" key="2">
    <source>
        <dbReference type="Proteomes" id="UP000823775"/>
    </source>
</evidence>
<name>A0ABS8W2I4_DATST</name>
<dbReference type="SUPFAM" id="SSF52047">
    <property type="entry name" value="RNI-like"/>
    <property type="match status" value="1"/>
</dbReference>
<proteinExistence type="predicted"/>
<dbReference type="InterPro" id="IPR053772">
    <property type="entry name" value="At1g61320/At1g61330-like"/>
</dbReference>
<organism evidence="1 2">
    <name type="scientific">Datura stramonium</name>
    <name type="common">Jimsonweed</name>
    <name type="synonym">Common thornapple</name>
    <dbReference type="NCBI Taxonomy" id="4076"/>
    <lineage>
        <taxon>Eukaryota</taxon>
        <taxon>Viridiplantae</taxon>
        <taxon>Streptophyta</taxon>
        <taxon>Embryophyta</taxon>
        <taxon>Tracheophyta</taxon>
        <taxon>Spermatophyta</taxon>
        <taxon>Magnoliopsida</taxon>
        <taxon>eudicotyledons</taxon>
        <taxon>Gunneridae</taxon>
        <taxon>Pentapetalae</taxon>
        <taxon>asterids</taxon>
        <taxon>lamiids</taxon>
        <taxon>Solanales</taxon>
        <taxon>Solanaceae</taxon>
        <taxon>Solanoideae</taxon>
        <taxon>Datureae</taxon>
        <taxon>Datura</taxon>
    </lineage>
</organism>
<dbReference type="EMBL" id="JACEIK010006756">
    <property type="protein sequence ID" value="MCE2056255.1"/>
    <property type="molecule type" value="Genomic_DNA"/>
</dbReference>
<dbReference type="InterPro" id="IPR032675">
    <property type="entry name" value="LRR_dom_sf"/>
</dbReference>
<dbReference type="Proteomes" id="UP000823775">
    <property type="component" value="Unassembled WGS sequence"/>
</dbReference>
<dbReference type="InterPro" id="IPR036047">
    <property type="entry name" value="F-box-like_dom_sf"/>
</dbReference>
<sequence length="337" mass="39518">MAKEEEDRISKLPVHIIHEILRLIRQHGLEEEARTCVLSKTWNLIWRSRPDVILQSTHFRNLEDFVKFVDDSLRLYVRQNLRIETLCLKQLHPRELPCHSHVDRWLELAVKLNLRFLEIDAAWFGFKYYTIPDSIYAAKTLTVLYLSGCNFGIDNSTTNKLQGLISTCSFIKDLKLSHCTGFKNLNVLGLVNLEKLEIARCKKLDKRPDSYNLTYGDGFTRLYNHPQYFIARSILIYEAPRTLTRKLDLYNQNTKMRLKSFVKDMTCAQPKIISIMHEIDSKILQVFHETTAAYKKQNRRLEEVTNHKGAAEDGGTSQLCTWLKYQSQSRNSRDYHF</sequence>
<dbReference type="Gene3D" id="3.80.10.10">
    <property type="entry name" value="Ribonuclease Inhibitor"/>
    <property type="match status" value="1"/>
</dbReference>
<accession>A0ABS8W2I4</accession>
<gene>
    <name evidence="1" type="ORF">HAX54_044354</name>
</gene>
<protein>
    <submittedName>
        <fullName evidence="1">Uncharacterized protein</fullName>
    </submittedName>
</protein>